<gene>
    <name evidence="2" type="ORF">K8F61_09870</name>
</gene>
<feature type="compositionally biased region" description="Basic and acidic residues" evidence="1">
    <location>
        <begin position="56"/>
        <end position="77"/>
    </location>
</feature>
<evidence type="ECO:0000256" key="1">
    <source>
        <dbReference type="SAM" id="MobiDB-lite"/>
    </source>
</evidence>
<reference evidence="2 3" key="1">
    <citation type="submission" date="2023-01" db="EMBL/GenBank/DDBJ databases">
        <title>Characterization of estradiol degrading bacteria Microbacterium sp. MZT7 and reveal degrading genes through genome analysis.</title>
        <authorList>
            <person name="Hao P."/>
            <person name="Gao Y."/>
        </authorList>
    </citation>
    <scope>NUCLEOTIDE SEQUENCE [LARGE SCALE GENOMIC DNA]</scope>
    <source>
        <strain evidence="2 3">MZT7</strain>
    </source>
</reference>
<proteinExistence type="predicted"/>
<name>A0ABY3RQL5_9MICO</name>
<evidence type="ECO:0000313" key="2">
    <source>
        <dbReference type="EMBL" id="UGS25016.1"/>
    </source>
</evidence>
<evidence type="ECO:0000313" key="3">
    <source>
        <dbReference type="Proteomes" id="UP001199642"/>
    </source>
</evidence>
<sequence>MPSVNVPPAPDPAPQTVYEVKAANGQKITVRFSGEPSDAAWRRFAEVGVRILENLADRDARAEAERAANAEREEEATRQQPRP</sequence>
<dbReference type="Proteomes" id="UP001199642">
    <property type="component" value="Chromosome"/>
</dbReference>
<accession>A0ABY3RQL5</accession>
<dbReference type="RefSeq" id="WP_231818881.1">
    <property type="nucleotide sequence ID" value="NZ_CP082781.1"/>
</dbReference>
<organism evidence="2 3">
    <name type="scientific">Microbacterium resistens</name>
    <dbReference type="NCBI Taxonomy" id="156977"/>
    <lineage>
        <taxon>Bacteria</taxon>
        <taxon>Bacillati</taxon>
        <taxon>Actinomycetota</taxon>
        <taxon>Actinomycetes</taxon>
        <taxon>Micrococcales</taxon>
        <taxon>Microbacteriaceae</taxon>
        <taxon>Microbacterium</taxon>
    </lineage>
</organism>
<dbReference type="EMBL" id="CP082781">
    <property type="protein sequence ID" value="UGS25016.1"/>
    <property type="molecule type" value="Genomic_DNA"/>
</dbReference>
<protein>
    <submittedName>
        <fullName evidence="2">Uncharacterized protein</fullName>
    </submittedName>
</protein>
<keyword evidence="3" id="KW-1185">Reference proteome</keyword>
<feature type="region of interest" description="Disordered" evidence="1">
    <location>
        <begin position="56"/>
        <end position="83"/>
    </location>
</feature>